<accession>A0A7Y6C021</accession>
<proteinExistence type="predicted"/>
<reference evidence="2 3" key="1">
    <citation type="submission" date="2020-05" db="EMBL/GenBank/DDBJ databases">
        <title>Genome Sequencing of Type Strains.</title>
        <authorList>
            <person name="Lemaire J.F."/>
            <person name="Inderbitzin P."/>
            <person name="Gregorio O.A."/>
            <person name="Collins S.B."/>
            <person name="Wespe N."/>
            <person name="Knight-Connoni V."/>
        </authorList>
    </citation>
    <scope>NUCLEOTIDE SEQUENCE [LARGE SCALE GENOMIC DNA]</scope>
    <source>
        <strain evidence="2 3">LMG 21957</strain>
    </source>
</reference>
<evidence type="ECO:0000313" key="3">
    <source>
        <dbReference type="Proteomes" id="UP000526125"/>
    </source>
</evidence>
<dbReference type="Gene3D" id="3.20.80.10">
    <property type="entry name" value="Regulatory factor, effector binding domain"/>
    <property type="match status" value="1"/>
</dbReference>
<feature type="domain" description="Integron-associated effector binding protein" evidence="1">
    <location>
        <begin position="42"/>
        <end position="107"/>
    </location>
</feature>
<name>A0A7Y6C021_9BACL</name>
<dbReference type="InterPro" id="IPR053182">
    <property type="entry name" value="YobU-like_regulator"/>
</dbReference>
<dbReference type="RefSeq" id="WP_175397756.1">
    <property type="nucleotide sequence ID" value="NZ_JABMCB010000197.1"/>
</dbReference>
<dbReference type="InterPro" id="IPR029441">
    <property type="entry name" value="Cass2"/>
</dbReference>
<sequence>MEHSLQELMRNARAEENTFLYMLYEEARLISCYSQLVDSRLGLFSIEIPAAQWTVFEADELAPEAIQQLWKYIMSEWFPNTSYKHAGIPKLEVYRGQGEPPQVWIPVKPI</sequence>
<dbReference type="InterPro" id="IPR011256">
    <property type="entry name" value="Reg_factor_effector_dom_sf"/>
</dbReference>
<dbReference type="EMBL" id="JABMCB010000197">
    <property type="protein sequence ID" value="NUU78122.1"/>
    <property type="molecule type" value="Genomic_DNA"/>
</dbReference>
<dbReference type="AlphaFoldDB" id="A0A7Y6C021"/>
<dbReference type="Pfam" id="PF14526">
    <property type="entry name" value="Cass2"/>
    <property type="match status" value="1"/>
</dbReference>
<dbReference type="PANTHER" id="PTHR36444">
    <property type="entry name" value="TRANSCRIPTIONAL REGULATOR PROTEIN YOBU-RELATED"/>
    <property type="match status" value="1"/>
</dbReference>
<comment type="caution">
    <text evidence="2">The sequence shown here is derived from an EMBL/GenBank/DDBJ whole genome shotgun (WGS) entry which is preliminary data.</text>
</comment>
<dbReference type="Proteomes" id="UP000526125">
    <property type="component" value="Unassembled WGS sequence"/>
</dbReference>
<dbReference type="SUPFAM" id="SSF55136">
    <property type="entry name" value="Probable bacterial effector-binding domain"/>
    <property type="match status" value="1"/>
</dbReference>
<gene>
    <name evidence="2" type="ORF">HP552_23205</name>
</gene>
<protein>
    <recommendedName>
        <fullName evidence="1">Integron-associated effector binding protein domain-containing protein</fullName>
    </recommendedName>
</protein>
<dbReference type="PANTHER" id="PTHR36444:SF3">
    <property type="entry name" value="TRANSCRIPTIONAL ACTIVATOR, PUTATIVE-RELATED"/>
    <property type="match status" value="1"/>
</dbReference>
<evidence type="ECO:0000313" key="2">
    <source>
        <dbReference type="EMBL" id="NUU78122.1"/>
    </source>
</evidence>
<evidence type="ECO:0000259" key="1">
    <source>
        <dbReference type="Pfam" id="PF14526"/>
    </source>
</evidence>
<organism evidence="2 3">
    <name type="scientific">Paenibacillus xylanilyticus</name>
    <dbReference type="NCBI Taxonomy" id="248903"/>
    <lineage>
        <taxon>Bacteria</taxon>
        <taxon>Bacillati</taxon>
        <taxon>Bacillota</taxon>
        <taxon>Bacilli</taxon>
        <taxon>Bacillales</taxon>
        <taxon>Paenibacillaceae</taxon>
        <taxon>Paenibacillus</taxon>
    </lineage>
</organism>
<keyword evidence="3" id="KW-1185">Reference proteome</keyword>